<feature type="transmembrane region" description="Helical" evidence="1">
    <location>
        <begin position="50"/>
        <end position="68"/>
    </location>
</feature>
<dbReference type="GeneID" id="80894397"/>
<evidence type="ECO:0000313" key="2">
    <source>
        <dbReference type="EMBL" id="KAJ4165614.1"/>
    </source>
</evidence>
<reference evidence="2" key="1">
    <citation type="journal article" date="2023" name="Access Microbiol">
        <title>De-novo genome assembly for Akanthomyces muscarius, a biocontrol agent of insect agricultural pests.</title>
        <authorList>
            <person name="Erdos Z."/>
            <person name="Studholme D.J."/>
            <person name="Raymond B."/>
            <person name="Sharma M."/>
        </authorList>
    </citation>
    <scope>NUCLEOTIDE SEQUENCE</scope>
    <source>
        <strain evidence="2">Ve6</strain>
    </source>
</reference>
<dbReference type="Proteomes" id="UP001144673">
    <property type="component" value="Chromosome 1"/>
</dbReference>
<keyword evidence="1" id="KW-0472">Membrane</keyword>
<dbReference type="KEGG" id="amus:LMH87_007238"/>
<evidence type="ECO:0000313" key="3">
    <source>
        <dbReference type="Proteomes" id="UP001144673"/>
    </source>
</evidence>
<keyword evidence="3" id="KW-1185">Reference proteome</keyword>
<dbReference type="RefSeq" id="XP_056060529.1">
    <property type="nucleotide sequence ID" value="XM_056192295.1"/>
</dbReference>
<name>A0A9W8QPU7_AKAMU</name>
<dbReference type="EMBL" id="JAJHUN010000001">
    <property type="protein sequence ID" value="KAJ4165614.1"/>
    <property type="molecule type" value="Genomic_DNA"/>
</dbReference>
<protein>
    <submittedName>
        <fullName evidence="2">Uncharacterized protein</fullName>
    </submittedName>
</protein>
<organism evidence="2 3">
    <name type="scientific">Akanthomyces muscarius</name>
    <name type="common">Entomopathogenic fungus</name>
    <name type="synonym">Lecanicillium muscarium</name>
    <dbReference type="NCBI Taxonomy" id="2231603"/>
    <lineage>
        <taxon>Eukaryota</taxon>
        <taxon>Fungi</taxon>
        <taxon>Dikarya</taxon>
        <taxon>Ascomycota</taxon>
        <taxon>Pezizomycotina</taxon>
        <taxon>Sordariomycetes</taxon>
        <taxon>Hypocreomycetidae</taxon>
        <taxon>Hypocreales</taxon>
        <taxon>Cordycipitaceae</taxon>
        <taxon>Akanthomyces</taxon>
    </lineage>
</organism>
<dbReference type="AlphaFoldDB" id="A0A9W8QPU7"/>
<keyword evidence="1" id="KW-1133">Transmembrane helix</keyword>
<gene>
    <name evidence="2" type="ORF">LMH87_007238</name>
</gene>
<comment type="caution">
    <text evidence="2">The sequence shown here is derived from an EMBL/GenBank/DDBJ whole genome shotgun (WGS) entry which is preliminary data.</text>
</comment>
<evidence type="ECO:0000256" key="1">
    <source>
        <dbReference type="SAM" id="Phobius"/>
    </source>
</evidence>
<sequence>MQASRIIRPSTKCIPSAQARQATQQYIKCPVPLNIGLPIIINNSVRFKSIIMYFAKTLAIVALAVFGVEACKSGEFSCGWWQQHPLRLLNKFTESKSARFG</sequence>
<keyword evidence="1" id="KW-0812">Transmembrane</keyword>
<accession>A0A9W8QPU7</accession>
<proteinExistence type="predicted"/>